<feature type="compositionally biased region" description="Acidic residues" evidence="1">
    <location>
        <begin position="9"/>
        <end position="19"/>
    </location>
</feature>
<evidence type="ECO:0000256" key="1">
    <source>
        <dbReference type="SAM" id="MobiDB-lite"/>
    </source>
</evidence>
<feature type="compositionally biased region" description="Polar residues" evidence="1">
    <location>
        <begin position="299"/>
        <end position="309"/>
    </location>
</feature>
<evidence type="ECO:0000313" key="2">
    <source>
        <dbReference type="EMBL" id="PNF24108.1"/>
    </source>
</evidence>
<accession>A0A2J7Q6A0</accession>
<dbReference type="EMBL" id="NEVH01017534">
    <property type="protein sequence ID" value="PNF24108.1"/>
    <property type="molecule type" value="Genomic_DNA"/>
</dbReference>
<name>A0A2J7Q6A0_9NEOP</name>
<reference evidence="2 3" key="1">
    <citation type="submission" date="2017-12" db="EMBL/GenBank/DDBJ databases">
        <title>Hemimetabolous genomes reveal molecular basis of termite eusociality.</title>
        <authorList>
            <person name="Harrison M.C."/>
            <person name="Jongepier E."/>
            <person name="Robertson H.M."/>
            <person name="Arning N."/>
            <person name="Bitard-Feildel T."/>
            <person name="Chao H."/>
            <person name="Childers C.P."/>
            <person name="Dinh H."/>
            <person name="Doddapaneni H."/>
            <person name="Dugan S."/>
            <person name="Gowin J."/>
            <person name="Greiner C."/>
            <person name="Han Y."/>
            <person name="Hu H."/>
            <person name="Hughes D.S.T."/>
            <person name="Huylmans A.-K."/>
            <person name="Kemena C."/>
            <person name="Kremer L.P.M."/>
            <person name="Lee S.L."/>
            <person name="Lopez-Ezquerra A."/>
            <person name="Mallet L."/>
            <person name="Monroy-Kuhn J.M."/>
            <person name="Moser A."/>
            <person name="Murali S.C."/>
            <person name="Muzny D.M."/>
            <person name="Otani S."/>
            <person name="Piulachs M.-D."/>
            <person name="Poelchau M."/>
            <person name="Qu J."/>
            <person name="Schaub F."/>
            <person name="Wada-Katsumata A."/>
            <person name="Worley K.C."/>
            <person name="Xie Q."/>
            <person name="Ylla G."/>
            <person name="Poulsen M."/>
            <person name="Gibbs R.A."/>
            <person name="Schal C."/>
            <person name="Richards S."/>
            <person name="Belles X."/>
            <person name="Korb J."/>
            <person name="Bornberg-Bauer E."/>
        </authorList>
    </citation>
    <scope>NUCLEOTIDE SEQUENCE [LARGE SCALE GENOMIC DNA]</scope>
    <source>
        <tissue evidence="2">Whole body</tissue>
    </source>
</reference>
<protein>
    <submittedName>
        <fullName evidence="2">Uncharacterized protein</fullName>
    </submittedName>
</protein>
<dbReference type="OrthoDB" id="206969at2759"/>
<feature type="compositionally biased region" description="Basic and acidic residues" evidence="1">
    <location>
        <begin position="20"/>
        <end position="37"/>
    </location>
</feature>
<dbReference type="GO" id="GO:0005634">
    <property type="term" value="C:nucleus"/>
    <property type="evidence" value="ECO:0007669"/>
    <property type="project" value="TreeGrafter"/>
</dbReference>
<feature type="region of interest" description="Disordered" evidence="1">
    <location>
        <begin position="1"/>
        <end position="95"/>
    </location>
</feature>
<keyword evidence="3" id="KW-1185">Reference proteome</keyword>
<dbReference type="PANTHER" id="PTHR13621:SF2">
    <property type="entry name" value="PROLINE-RICH PROTEIN PRCC"/>
    <property type="match status" value="1"/>
</dbReference>
<evidence type="ECO:0000313" key="3">
    <source>
        <dbReference type="Proteomes" id="UP000235965"/>
    </source>
</evidence>
<dbReference type="AlphaFoldDB" id="A0A2J7Q6A0"/>
<gene>
    <name evidence="2" type="ORF">B7P43_G03242</name>
</gene>
<dbReference type="Proteomes" id="UP000235965">
    <property type="component" value="Unassembled WGS sequence"/>
</dbReference>
<feature type="region of interest" description="Disordered" evidence="1">
    <location>
        <begin position="268"/>
        <end position="313"/>
    </location>
</feature>
<proteinExistence type="predicted"/>
<dbReference type="InterPro" id="IPR018800">
    <property type="entry name" value="PRCC"/>
</dbReference>
<feature type="compositionally biased region" description="Polar residues" evidence="1">
    <location>
        <begin position="73"/>
        <end position="83"/>
    </location>
</feature>
<dbReference type="PANTHER" id="PTHR13621">
    <property type="entry name" value="PROLINE-RICH PROTEIN PRCC"/>
    <property type="match status" value="1"/>
</dbReference>
<organism evidence="2 3">
    <name type="scientific">Cryptotermes secundus</name>
    <dbReference type="NCBI Taxonomy" id="105785"/>
    <lineage>
        <taxon>Eukaryota</taxon>
        <taxon>Metazoa</taxon>
        <taxon>Ecdysozoa</taxon>
        <taxon>Arthropoda</taxon>
        <taxon>Hexapoda</taxon>
        <taxon>Insecta</taxon>
        <taxon>Pterygota</taxon>
        <taxon>Neoptera</taxon>
        <taxon>Polyneoptera</taxon>
        <taxon>Dictyoptera</taxon>
        <taxon>Blattodea</taxon>
        <taxon>Blattoidea</taxon>
        <taxon>Termitoidae</taxon>
        <taxon>Kalotermitidae</taxon>
        <taxon>Cryptotermitinae</taxon>
        <taxon>Cryptotermes</taxon>
    </lineage>
</organism>
<comment type="caution">
    <text evidence="2">The sequence shown here is derived from an EMBL/GenBank/DDBJ whole genome shotgun (WGS) entry which is preliminary data.</text>
</comment>
<sequence>MSSLVDYGSSDESENESANDDSKSVIESELPVLKESENTGDNRPASEDEDPNLGLFSSLPLPKPSFTLDTDDNGQASLNEDQNLSLFSSLPPPKPSFTLETDDSLIFTRYKLPKGKEPVKITIPSLSEFKDEESEPAKKKLKPSRKVPSLFSLLPAPKHLSIKETKRQLVPHVLTKKTPSIMSASSTLKSEIDDSVKNTSPSLISYADSEEESDGEGDFFSLKMDHKVEAIDQANTTKTGTFVVADSGSDTTDIAANEGNALKSNDAPLVFNSEFNPSPWPSSSSSSEHRGYEHWQNEFEPTTQTTPGSSDDYISVQQDNLQLNDEAVSCMINTKIFSSEY</sequence>
<feature type="compositionally biased region" description="Basic and acidic residues" evidence="1">
    <location>
        <begin position="287"/>
        <end position="297"/>
    </location>
</feature>